<evidence type="ECO:0000256" key="3">
    <source>
        <dbReference type="ARBA" id="ARBA00022833"/>
    </source>
</evidence>
<organism evidence="8 9">
    <name type="scientific">Hypholoma sublateritium (strain FD-334 SS-4)</name>
    <dbReference type="NCBI Taxonomy" id="945553"/>
    <lineage>
        <taxon>Eukaryota</taxon>
        <taxon>Fungi</taxon>
        <taxon>Dikarya</taxon>
        <taxon>Basidiomycota</taxon>
        <taxon>Agaricomycotina</taxon>
        <taxon>Agaricomycetes</taxon>
        <taxon>Agaricomycetidae</taxon>
        <taxon>Agaricales</taxon>
        <taxon>Agaricineae</taxon>
        <taxon>Strophariaceae</taxon>
        <taxon>Hypholoma</taxon>
    </lineage>
</organism>
<name>A0A0D2KQL2_HYPSF</name>
<keyword evidence="1" id="KW-0479">Metal-binding</keyword>
<reference evidence="9" key="1">
    <citation type="submission" date="2014-04" db="EMBL/GenBank/DDBJ databases">
        <title>Evolutionary Origins and Diversification of the Mycorrhizal Mutualists.</title>
        <authorList>
            <consortium name="DOE Joint Genome Institute"/>
            <consortium name="Mycorrhizal Genomics Consortium"/>
            <person name="Kohler A."/>
            <person name="Kuo A."/>
            <person name="Nagy L.G."/>
            <person name="Floudas D."/>
            <person name="Copeland A."/>
            <person name="Barry K.W."/>
            <person name="Cichocki N."/>
            <person name="Veneault-Fourrey C."/>
            <person name="LaButti K."/>
            <person name="Lindquist E.A."/>
            <person name="Lipzen A."/>
            <person name="Lundell T."/>
            <person name="Morin E."/>
            <person name="Murat C."/>
            <person name="Riley R."/>
            <person name="Ohm R."/>
            <person name="Sun H."/>
            <person name="Tunlid A."/>
            <person name="Henrissat B."/>
            <person name="Grigoriev I.V."/>
            <person name="Hibbett D.S."/>
            <person name="Martin F."/>
        </authorList>
    </citation>
    <scope>NUCLEOTIDE SEQUENCE [LARGE SCALE GENOMIC DNA]</scope>
    <source>
        <strain evidence="9">FD-334 SS-4</strain>
    </source>
</reference>
<accession>A0A0D2KQL2</accession>
<feature type="transmembrane region" description="Helical" evidence="6">
    <location>
        <begin position="558"/>
        <end position="578"/>
    </location>
</feature>
<dbReference type="SUPFAM" id="SSF144232">
    <property type="entry name" value="HIT/MYND zinc finger-like"/>
    <property type="match status" value="1"/>
</dbReference>
<keyword evidence="3" id="KW-0862">Zinc</keyword>
<dbReference type="Gene3D" id="6.10.140.2220">
    <property type="match status" value="1"/>
</dbReference>
<dbReference type="AlphaFoldDB" id="A0A0D2KQL2"/>
<keyword evidence="2 4" id="KW-0863">Zinc-finger</keyword>
<proteinExistence type="predicted"/>
<feature type="region of interest" description="Disordered" evidence="5">
    <location>
        <begin position="466"/>
        <end position="503"/>
    </location>
</feature>
<dbReference type="EMBL" id="KN817612">
    <property type="protein sequence ID" value="KJA16912.1"/>
    <property type="molecule type" value="Genomic_DNA"/>
</dbReference>
<keyword evidence="9" id="KW-1185">Reference proteome</keyword>
<feature type="compositionally biased region" description="Polar residues" evidence="5">
    <location>
        <begin position="478"/>
        <end position="495"/>
    </location>
</feature>
<evidence type="ECO:0000256" key="4">
    <source>
        <dbReference type="PROSITE-ProRule" id="PRU00134"/>
    </source>
</evidence>
<dbReference type="PROSITE" id="PS50865">
    <property type="entry name" value="ZF_MYND_2"/>
    <property type="match status" value="1"/>
</dbReference>
<keyword evidence="6" id="KW-0472">Membrane</keyword>
<protein>
    <recommendedName>
        <fullName evidence="7">MYND-type domain-containing protein</fullName>
    </recommendedName>
</protein>
<feature type="region of interest" description="Disordered" evidence="5">
    <location>
        <begin position="521"/>
        <end position="555"/>
    </location>
</feature>
<evidence type="ECO:0000259" key="7">
    <source>
        <dbReference type="PROSITE" id="PS50865"/>
    </source>
</evidence>
<dbReference type="GO" id="GO:0008270">
    <property type="term" value="F:zinc ion binding"/>
    <property type="evidence" value="ECO:0007669"/>
    <property type="project" value="UniProtKB-KW"/>
</dbReference>
<gene>
    <name evidence="8" type="ORF">HYPSUDRAFT_90955</name>
</gene>
<dbReference type="InterPro" id="IPR002893">
    <property type="entry name" value="Znf_MYND"/>
</dbReference>
<sequence>MAHLCNYCDENTANHQCAGCFKVWYCSKECQRKSWGSHKFRCNPKNGLTTADHLWKACFDDLVPVHKQTLIDFGFERAFSIDNKSHLLGVYQYLTKYREIPAKTLHRWRKQGILLQETQKAYDPIPVPLRGAYYTWLMDHQWVFDEKTPEEWGQKQAEADFAAKIARAGWIYSGGSQGATDSQIQERTNTWSPERNACWRLCGGLLNCTFPGPDSDLWTSFAFCTCRPGSDQDLARLYADLIGLCTFEEFLGAYKTSQLYSLFASKGLAANLDISHPLVRDVLRTSPTVNLSVWDLKRFTLQDPEDNLTPFFQRPINSVMVDYGFGNCTSISEMEDLKAVYKTLFEAYSCQPPDLHFACINGRLFDYVSKRVKLKGKKKYQRMMANPYPLSCYLDSASDPDTGALTSPRDNIDLHVETNNSTAFFCGCGGYLFEPVDGAETKHPTEAREVMDSSSLLSLETENNYLIPDHQPHDESLQPATSTSQMKLGLSSSMENPGKPSASLDASEYLMRAQDAKLIHFPSPSLTDGSDESFPDASLLDGKDPDTPEPASEDDDNFLWYTIFGSVIAVAAHYVGAFRK</sequence>
<evidence type="ECO:0000256" key="1">
    <source>
        <dbReference type="ARBA" id="ARBA00022723"/>
    </source>
</evidence>
<evidence type="ECO:0000256" key="5">
    <source>
        <dbReference type="SAM" id="MobiDB-lite"/>
    </source>
</evidence>
<feature type="domain" description="MYND-type" evidence="7">
    <location>
        <begin position="5"/>
        <end position="42"/>
    </location>
</feature>
<evidence type="ECO:0000256" key="6">
    <source>
        <dbReference type="SAM" id="Phobius"/>
    </source>
</evidence>
<evidence type="ECO:0000313" key="9">
    <source>
        <dbReference type="Proteomes" id="UP000054270"/>
    </source>
</evidence>
<dbReference type="OMA" id="RRHIFDC"/>
<dbReference type="STRING" id="945553.A0A0D2KQL2"/>
<keyword evidence="6" id="KW-0812">Transmembrane</keyword>
<keyword evidence="6" id="KW-1133">Transmembrane helix</keyword>
<dbReference type="OrthoDB" id="4851849at2759"/>
<evidence type="ECO:0000313" key="8">
    <source>
        <dbReference type="EMBL" id="KJA16912.1"/>
    </source>
</evidence>
<dbReference type="Pfam" id="PF01753">
    <property type="entry name" value="zf-MYND"/>
    <property type="match status" value="1"/>
</dbReference>
<evidence type="ECO:0000256" key="2">
    <source>
        <dbReference type="ARBA" id="ARBA00022771"/>
    </source>
</evidence>
<dbReference type="Proteomes" id="UP000054270">
    <property type="component" value="Unassembled WGS sequence"/>
</dbReference>